<reference evidence="2" key="1">
    <citation type="journal article" date="2021" name="G3 (Bethesda)">
        <title>Chromosome assembled and annotated genome sequence of Aspergillus flavus NRRL 3357.</title>
        <authorList>
            <person name="Skerker J.M."/>
            <person name="Pianalto K.M."/>
            <person name="Mondo S.J."/>
            <person name="Yang K."/>
            <person name="Arkin A.P."/>
            <person name="Keller N.P."/>
            <person name="Grigoriev I.V."/>
            <person name="Louise Glass N.L."/>
        </authorList>
    </citation>
    <scope>NUCLEOTIDE SEQUENCE [LARGE SCALE GENOMIC DNA]</scope>
    <source>
        <strain evidence="2">ATCC 200026 / FGSC A1120 / IAM 13836 / NRRL 3357 / JCM 12722 / SRRC 167</strain>
    </source>
</reference>
<gene>
    <name evidence="1" type="ORF">F9C07_1092812</name>
</gene>
<proteinExistence type="predicted"/>
<protein>
    <submittedName>
        <fullName evidence="1">Uncharacterized protein</fullName>
    </submittedName>
</protein>
<dbReference type="VEuPathDB" id="FungiDB:AFLA_004108"/>
<evidence type="ECO:0000313" key="2">
    <source>
        <dbReference type="Proteomes" id="UP000596276"/>
    </source>
</evidence>
<dbReference type="AlphaFoldDB" id="A0A7U2MR27"/>
<organism evidence="1 2">
    <name type="scientific">Aspergillus flavus (strain ATCC 200026 / FGSC A1120 / IAM 13836 / NRRL 3357 / JCM 12722 / SRRC 167)</name>
    <dbReference type="NCBI Taxonomy" id="332952"/>
    <lineage>
        <taxon>Eukaryota</taxon>
        <taxon>Fungi</taxon>
        <taxon>Dikarya</taxon>
        <taxon>Ascomycota</taxon>
        <taxon>Pezizomycotina</taxon>
        <taxon>Eurotiomycetes</taxon>
        <taxon>Eurotiomycetidae</taxon>
        <taxon>Eurotiales</taxon>
        <taxon>Aspergillaceae</taxon>
        <taxon>Aspergillus</taxon>
        <taxon>Aspergillus subgen. Circumdati</taxon>
    </lineage>
</organism>
<evidence type="ECO:0000313" key="1">
    <source>
        <dbReference type="EMBL" id="QRD88321.1"/>
    </source>
</evidence>
<dbReference type="EMBL" id="CP044619">
    <property type="protein sequence ID" value="QRD88321.1"/>
    <property type="molecule type" value="Genomic_DNA"/>
</dbReference>
<name>A0A7U2MR27_ASPFN</name>
<dbReference type="Proteomes" id="UP000596276">
    <property type="component" value="Chromosome 1"/>
</dbReference>
<sequence length="136" mass="15957">MSFGFSVSDITMFLKGFYHIIDILKAEAVDKWKTYNLTYSRLYQFTQILKRIQVNDPDSRVLLSHIQRETATTLKEFFIKIRGFEKYLGPSRDRRSFLGAIQKIRWSMRLPKLDELCTKLESQVAHANFCLVAQGK</sequence>
<accession>A0A7U2MR27</accession>
<keyword evidence="2" id="KW-1185">Reference proteome</keyword>
<dbReference type="VEuPathDB" id="FungiDB:F9C07_1092812"/>